<dbReference type="HOGENOM" id="CLU_3316542_0_0_6"/>
<dbReference type="Proteomes" id="UP000015042">
    <property type="component" value="Chromosome"/>
</dbReference>
<evidence type="ECO:0000313" key="1">
    <source>
        <dbReference type="EMBL" id="AGR61714.1"/>
    </source>
</evidence>
<dbReference type="KEGG" id="sbz:A464_4532"/>
<sequence>MHGLSPVKGSSAWCAGGIRRQGKLEGEGKNCTLKRALSG</sequence>
<reference evidence="1 2" key="1">
    <citation type="submission" date="2013-07" db="EMBL/GenBank/DDBJ databases">
        <title>Genome sequence of Salmonella bongori N268-08 - a rare clinical isolate.</title>
        <authorList>
            <person name="Marti R."/>
            <person name="Hagens S."/>
            <person name="Loessner M.J."/>
            <person name="Klumpp J."/>
        </authorList>
    </citation>
    <scope>NUCLEOTIDE SEQUENCE [LARGE SCALE GENOMIC DNA]</scope>
    <source>
        <strain evidence="1 2">N268-08</strain>
    </source>
</reference>
<protein>
    <submittedName>
        <fullName evidence="1">Uncharacterized protein</fullName>
    </submittedName>
</protein>
<dbReference type="AlphaFoldDB" id="S5N4A2"/>
<dbReference type="PATRIC" id="fig|1197719.3.peg.4529"/>
<name>S5N4A2_SALBN</name>
<gene>
    <name evidence="1" type="ORF">A464_4532</name>
</gene>
<accession>S5N4A2</accession>
<organism evidence="1 2">
    <name type="scientific">Salmonella bongori N268-08</name>
    <dbReference type="NCBI Taxonomy" id="1197719"/>
    <lineage>
        <taxon>Bacteria</taxon>
        <taxon>Pseudomonadati</taxon>
        <taxon>Pseudomonadota</taxon>
        <taxon>Gammaproteobacteria</taxon>
        <taxon>Enterobacterales</taxon>
        <taxon>Enterobacteriaceae</taxon>
        <taxon>Salmonella</taxon>
    </lineage>
</organism>
<proteinExistence type="predicted"/>
<dbReference type="EMBL" id="CP006608">
    <property type="protein sequence ID" value="AGR61714.1"/>
    <property type="molecule type" value="Genomic_DNA"/>
</dbReference>
<evidence type="ECO:0000313" key="2">
    <source>
        <dbReference type="Proteomes" id="UP000015042"/>
    </source>
</evidence>